<evidence type="ECO:0000313" key="2">
    <source>
        <dbReference type="Proteomes" id="UP001235939"/>
    </source>
</evidence>
<gene>
    <name evidence="1" type="ORF">LAZ67_17002219</name>
</gene>
<reference evidence="1 2" key="1">
    <citation type="submission" date="2022-01" db="EMBL/GenBank/DDBJ databases">
        <title>A chromosomal length assembly of Cordylochernes scorpioides.</title>
        <authorList>
            <person name="Zeh D."/>
            <person name="Zeh J."/>
        </authorList>
    </citation>
    <scope>NUCLEOTIDE SEQUENCE [LARGE SCALE GENOMIC DNA]</scope>
    <source>
        <strain evidence="1">IN4F17</strain>
        <tissue evidence="1">Whole Body</tissue>
    </source>
</reference>
<sequence>MLFNAVHSVIYRLQAVIENEGCHIEQGLKERDINNGEFKEKKETSRMIIKSLQQWRVHKEKRHFNNDEFLEKKATSTMIPGGEWWTDIPAGAVVGEEAEIEVGLKAGLCAERTSQSGEKRQSGDIQICGFVPNLQKFHSRPYSSGRESVEGWSKPLIFDRYDPGSILALDTFFLFKKMLQWPLIIAKVQPYLRVQVLKRDSGTFGPIRILRIRIRERRVVMMKLGRCSNNLVTAIQDGTGNLSVDADMEAENSSIDVEEP</sequence>
<protein>
    <submittedName>
        <fullName evidence="1">Uncharacterized protein</fullName>
    </submittedName>
</protein>
<keyword evidence="2" id="KW-1185">Reference proteome</keyword>
<dbReference type="EMBL" id="CP092879">
    <property type="protein sequence ID" value="UYV79343.1"/>
    <property type="molecule type" value="Genomic_DNA"/>
</dbReference>
<organism evidence="1 2">
    <name type="scientific">Cordylochernes scorpioides</name>
    <dbReference type="NCBI Taxonomy" id="51811"/>
    <lineage>
        <taxon>Eukaryota</taxon>
        <taxon>Metazoa</taxon>
        <taxon>Ecdysozoa</taxon>
        <taxon>Arthropoda</taxon>
        <taxon>Chelicerata</taxon>
        <taxon>Arachnida</taxon>
        <taxon>Pseudoscorpiones</taxon>
        <taxon>Cheliferoidea</taxon>
        <taxon>Chernetidae</taxon>
        <taxon>Cordylochernes</taxon>
    </lineage>
</organism>
<name>A0ABY6LE54_9ARAC</name>
<proteinExistence type="predicted"/>
<accession>A0ABY6LE54</accession>
<dbReference type="Proteomes" id="UP001235939">
    <property type="component" value="Chromosome 17"/>
</dbReference>
<evidence type="ECO:0000313" key="1">
    <source>
        <dbReference type="EMBL" id="UYV79343.1"/>
    </source>
</evidence>